<name>A0A7K3WWJ1_9FLAO</name>
<keyword evidence="2" id="KW-1185">Reference proteome</keyword>
<organism evidence="1 2">
    <name type="scientific">Cryomorpha ignava</name>
    <dbReference type="NCBI Taxonomy" id="101383"/>
    <lineage>
        <taxon>Bacteria</taxon>
        <taxon>Pseudomonadati</taxon>
        <taxon>Bacteroidota</taxon>
        <taxon>Flavobacteriia</taxon>
        <taxon>Flavobacteriales</taxon>
        <taxon>Cryomorphaceae</taxon>
        <taxon>Cryomorpha</taxon>
    </lineage>
</organism>
<feature type="non-terminal residue" evidence="1">
    <location>
        <position position="1"/>
    </location>
</feature>
<comment type="caution">
    <text evidence="1">The sequence shown here is derived from an EMBL/GenBank/DDBJ whole genome shotgun (WGS) entry which is preliminary data.</text>
</comment>
<dbReference type="Proteomes" id="UP000486602">
    <property type="component" value="Unassembled WGS sequence"/>
</dbReference>
<evidence type="ECO:0000313" key="1">
    <source>
        <dbReference type="EMBL" id="NEN25918.1"/>
    </source>
</evidence>
<sequence>NLLGLPATMADVEAINFDNAGAGNCLIWFLSFDADNSNADEAAASFLEGNAVNAGDLTGCFDLSNSIEVVRENCASEFDCPDLEANFGDACDDGDDMTENDTVGTDCQCAGTPIFVCEADGGAIQFEDGSMTVNVCVDDNEPSTVDVAFATEPNAPEGYGATWVVTDPDLNLLGLPATMADVEAINFDNAGVGNCLIWFLSFNADNSNADEAAASFLEGNAVNAGDLTGCFDLSNSIEVVRENCASEFDCPDLEANFGDACDDGDDMTENDMVTTFCQCMGTPVEFDCPDLEANIGDACELPGAIGILNNNCECVPAPDCENYTYYLADHAAADGISDIYEVTLSGGVATMDYIATSDIEVHIAFSATNNLIYAVSKHE</sequence>
<feature type="non-terminal residue" evidence="1">
    <location>
        <position position="379"/>
    </location>
</feature>
<reference evidence="1 2" key="1">
    <citation type="submission" date="2020-02" db="EMBL/GenBank/DDBJ databases">
        <title>Out from the shadows clarifying the taxonomy of the family Cryomorphaceae and related taxa by utilizing the GTDB taxonomic framework.</title>
        <authorList>
            <person name="Bowman J.P."/>
        </authorList>
    </citation>
    <scope>NUCLEOTIDE SEQUENCE [LARGE SCALE GENOMIC DNA]</scope>
    <source>
        <strain evidence="1 2">QSSC 1-22</strain>
    </source>
</reference>
<dbReference type="EMBL" id="JAAGVY010000129">
    <property type="protein sequence ID" value="NEN25918.1"/>
    <property type="molecule type" value="Genomic_DNA"/>
</dbReference>
<dbReference type="AlphaFoldDB" id="A0A7K3WWJ1"/>
<evidence type="ECO:0000313" key="2">
    <source>
        <dbReference type="Proteomes" id="UP000486602"/>
    </source>
</evidence>
<accession>A0A7K3WWJ1</accession>
<protein>
    <submittedName>
        <fullName evidence="1">Uncharacterized protein</fullName>
    </submittedName>
</protein>
<proteinExistence type="predicted"/>
<gene>
    <name evidence="1" type="ORF">G3O08_20715</name>
</gene>